<sequence length="191" mass="20912">MGILSVGGDNYAQGYQTSMSHQKSQSNKGVGSFSESTSNITLHFMDKRTGDNAETCVGFANGVSASVFKADSNNDSEYQVKYWGTDGVEQEMTVDAKNVDPSNASFLEMMAYSTYSDEQGKTSDAYGDFLLAADGTNGTLTYDLSNINTKIDFKSLTKDFMDLQYSSGNLQPYLSLKQFYDSMDSVDSIKK</sequence>
<keyword evidence="2" id="KW-1185">Reference proteome</keyword>
<organism evidence="1 2">
    <name type="scientific">[Clostridium] fimetarium</name>
    <dbReference type="NCBI Taxonomy" id="99656"/>
    <lineage>
        <taxon>Bacteria</taxon>
        <taxon>Bacillati</taxon>
        <taxon>Bacillota</taxon>
        <taxon>Clostridia</taxon>
        <taxon>Lachnospirales</taxon>
        <taxon>Lachnospiraceae</taxon>
    </lineage>
</organism>
<dbReference type="Proteomes" id="UP000199701">
    <property type="component" value="Unassembled WGS sequence"/>
</dbReference>
<dbReference type="EMBL" id="FOJI01000002">
    <property type="protein sequence ID" value="SEV90871.1"/>
    <property type="molecule type" value="Genomic_DNA"/>
</dbReference>
<dbReference type="RefSeq" id="WP_092450357.1">
    <property type="nucleotide sequence ID" value="NZ_FOJI01000002.1"/>
</dbReference>
<gene>
    <name evidence="1" type="ORF">SAMN05421659_10261</name>
</gene>
<evidence type="ECO:0000313" key="2">
    <source>
        <dbReference type="Proteomes" id="UP000199701"/>
    </source>
</evidence>
<dbReference type="OrthoDB" id="2061322at2"/>
<proteinExistence type="predicted"/>
<accession>A0A1I0MQL6</accession>
<reference evidence="1 2" key="1">
    <citation type="submission" date="2016-10" db="EMBL/GenBank/DDBJ databases">
        <authorList>
            <person name="de Groot N.N."/>
        </authorList>
    </citation>
    <scope>NUCLEOTIDE SEQUENCE [LARGE SCALE GENOMIC DNA]</scope>
    <source>
        <strain evidence="1 2">DSM 9179</strain>
    </source>
</reference>
<name>A0A1I0MQL6_9FIRM</name>
<dbReference type="AlphaFoldDB" id="A0A1I0MQL6"/>
<evidence type="ECO:0000313" key="1">
    <source>
        <dbReference type="EMBL" id="SEV90871.1"/>
    </source>
</evidence>
<protein>
    <submittedName>
        <fullName evidence="1">Uncharacterized protein</fullName>
    </submittedName>
</protein>